<dbReference type="Proteomes" id="UP000824214">
    <property type="component" value="Unassembled WGS sequence"/>
</dbReference>
<dbReference type="EMBL" id="DWXZ01000130">
    <property type="protein sequence ID" value="HJB37663.1"/>
    <property type="molecule type" value="Genomic_DNA"/>
</dbReference>
<comment type="caution">
    <text evidence="3">The sequence shown here is derived from an EMBL/GenBank/DDBJ whole genome shotgun (WGS) entry which is preliminary data.</text>
</comment>
<evidence type="ECO:0000259" key="2">
    <source>
        <dbReference type="Pfam" id="PF02657"/>
    </source>
</evidence>
<comment type="similarity">
    <text evidence="1">Belongs to the SufE family.</text>
</comment>
<reference evidence="3" key="2">
    <citation type="submission" date="2021-04" db="EMBL/GenBank/DDBJ databases">
        <authorList>
            <person name="Gilroy R."/>
        </authorList>
    </citation>
    <scope>NUCLEOTIDE SEQUENCE</scope>
    <source>
        <strain evidence="3">ChiBcolR8-3208</strain>
    </source>
</reference>
<feature type="domain" description="Fe-S metabolism associated" evidence="2">
    <location>
        <begin position="12"/>
        <end position="129"/>
    </location>
</feature>
<dbReference type="AlphaFoldDB" id="A0A9D2LYP2"/>
<evidence type="ECO:0000256" key="1">
    <source>
        <dbReference type="ARBA" id="ARBA00010282"/>
    </source>
</evidence>
<sequence length="140" mass="15649">MTLQEKQEGYLQELGSLEDEFDQYTWLMQLACQRPELCQVAHQEERRFLGCQSNLWVELGCQEGKLSLSVDSDTLIVKGLAVMLADIVTGCTPQEVAQGDISLYQKLGLEVALTSVRRSGFAQLVGWVQRRAGELAQETP</sequence>
<gene>
    <name evidence="3" type="ORF">H9942_06300</name>
</gene>
<dbReference type="SUPFAM" id="SSF82649">
    <property type="entry name" value="SufE/NifU"/>
    <property type="match status" value="1"/>
</dbReference>
<name>A0A9D2LYP2_9FIRM</name>
<dbReference type="Pfam" id="PF02657">
    <property type="entry name" value="SufE"/>
    <property type="match status" value="1"/>
</dbReference>
<dbReference type="InterPro" id="IPR003808">
    <property type="entry name" value="Fe-S_metab-assoc_dom"/>
</dbReference>
<reference evidence="3" key="1">
    <citation type="journal article" date="2021" name="PeerJ">
        <title>Extensive microbial diversity within the chicken gut microbiome revealed by metagenomics and culture.</title>
        <authorList>
            <person name="Gilroy R."/>
            <person name="Ravi A."/>
            <person name="Getino M."/>
            <person name="Pursley I."/>
            <person name="Horton D.L."/>
            <person name="Alikhan N.F."/>
            <person name="Baker D."/>
            <person name="Gharbi K."/>
            <person name="Hall N."/>
            <person name="Watson M."/>
            <person name="Adriaenssens E.M."/>
            <person name="Foster-Nyarko E."/>
            <person name="Jarju S."/>
            <person name="Secka A."/>
            <person name="Antonio M."/>
            <person name="Oren A."/>
            <person name="Chaudhuri R.R."/>
            <person name="La Ragione R."/>
            <person name="Hildebrand F."/>
            <person name="Pallen M.J."/>
        </authorList>
    </citation>
    <scope>NUCLEOTIDE SEQUENCE</scope>
    <source>
        <strain evidence="3">ChiBcolR8-3208</strain>
    </source>
</reference>
<evidence type="ECO:0000313" key="4">
    <source>
        <dbReference type="Proteomes" id="UP000824214"/>
    </source>
</evidence>
<evidence type="ECO:0000313" key="3">
    <source>
        <dbReference type="EMBL" id="HJB37663.1"/>
    </source>
</evidence>
<dbReference type="PANTHER" id="PTHR43597">
    <property type="entry name" value="SULFUR ACCEPTOR PROTEIN CSDE"/>
    <property type="match status" value="1"/>
</dbReference>
<proteinExistence type="inferred from homology"/>
<dbReference type="Gene3D" id="3.90.1010.10">
    <property type="match status" value="1"/>
</dbReference>
<organism evidence="3 4">
    <name type="scientific">Candidatus Acutalibacter ornithocaccae</name>
    <dbReference type="NCBI Taxonomy" id="2838416"/>
    <lineage>
        <taxon>Bacteria</taxon>
        <taxon>Bacillati</taxon>
        <taxon>Bacillota</taxon>
        <taxon>Clostridia</taxon>
        <taxon>Eubacteriales</taxon>
        <taxon>Acutalibacteraceae</taxon>
        <taxon>Acutalibacter</taxon>
    </lineage>
</organism>
<dbReference type="PANTHER" id="PTHR43597:SF5">
    <property type="entry name" value="SUFE-LIKE PROTEIN 2, CHLOROPLASTIC"/>
    <property type="match status" value="1"/>
</dbReference>
<protein>
    <submittedName>
        <fullName evidence="3">SufE family protein</fullName>
    </submittedName>
</protein>
<accession>A0A9D2LYP2</accession>